<evidence type="ECO:0000313" key="4">
    <source>
        <dbReference type="Proteomes" id="UP000182054"/>
    </source>
</evidence>
<dbReference type="PANTHER" id="PTHR34853">
    <property type="match status" value="1"/>
</dbReference>
<proteinExistence type="predicted"/>
<dbReference type="Gene3D" id="3.40.50.1820">
    <property type="entry name" value="alpha/beta hydrolase"/>
    <property type="match status" value="2"/>
</dbReference>
<dbReference type="PANTHER" id="PTHR34853:SF1">
    <property type="entry name" value="LIPASE 5"/>
    <property type="match status" value="1"/>
</dbReference>
<reference evidence="3 4" key="1">
    <citation type="submission" date="2016-10" db="EMBL/GenBank/DDBJ databases">
        <authorList>
            <person name="de Groot N.N."/>
        </authorList>
    </citation>
    <scope>NUCLEOTIDE SEQUENCE [LARGE SCALE GENOMIC DNA]</scope>
    <source>
        <strain evidence="3 4">DSM 44908</strain>
    </source>
</reference>
<gene>
    <name evidence="3" type="ORF">SAMN05444374_10810</name>
</gene>
<feature type="region of interest" description="Disordered" evidence="1">
    <location>
        <begin position="41"/>
        <end position="69"/>
    </location>
</feature>
<dbReference type="InterPro" id="IPR029058">
    <property type="entry name" value="AB_hydrolase_fold"/>
</dbReference>
<dbReference type="GO" id="GO:0016042">
    <property type="term" value="P:lipid catabolic process"/>
    <property type="evidence" value="ECO:0007669"/>
    <property type="project" value="InterPro"/>
</dbReference>
<evidence type="ECO:0000313" key="3">
    <source>
        <dbReference type="EMBL" id="SFA53064.1"/>
    </source>
</evidence>
<feature type="chain" id="PRO_5010336716" evidence="2">
    <location>
        <begin position="36"/>
        <end position="433"/>
    </location>
</feature>
<protein>
    <submittedName>
        <fullName evidence="3">Secretory lipase</fullName>
    </submittedName>
</protein>
<dbReference type="PROSITE" id="PS51257">
    <property type="entry name" value="PROKAR_LIPOPROTEIN"/>
    <property type="match status" value="1"/>
</dbReference>
<dbReference type="GO" id="GO:0004806">
    <property type="term" value="F:triacylglycerol lipase activity"/>
    <property type="evidence" value="ECO:0007669"/>
    <property type="project" value="InterPro"/>
</dbReference>
<accession>A0A1I0TMW3</accession>
<evidence type="ECO:0000256" key="2">
    <source>
        <dbReference type="SAM" id="SignalP"/>
    </source>
</evidence>
<feature type="signal peptide" evidence="2">
    <location>
        <begin position="1"/>
        <end position="35"/>
    </location>
</feature>
<name>A0A1I0TMW3_9NOCA</name>
<dbReference type="Pfam" id="PF03583">
    <property type="entry name" value="LIP"/>
    <property type="match status" value="1"/>
</dbReference>
<organism evidence="3 4">
    <name type="scientific">Rhodococcoides kroppenstedtii</name>
    <dbReference type="NCBI Taxonomy" id="293050"/>
    <lineage>
        <taxon>Bacteria</taxon>
        <taxon>Bacillati</taxon>
        <taxon>Actinomycetota</taxon>
        <taxon>Actinomycetes</taxon>
        <taxon>Mycobacteriales</taxon>
        <taxon>Nocardiaceae</taxon>
        <taxon>Rhodococcoides</taxon>
    </lineage>
</organism>
<evidence type="ECO:0000256" key="1">
    <source>
        <dbReference type="SAM" id="MobiDB-lite"/>
    </source>
</evidence>
<dbReference type="Proteomes" id="UP000182054">
    <property type="component" value="Unassembled WGS sequence"/>
</dbReference>
<dbReference type="EMBL" id="FOJN01000008">
    <property type="protein sequence ID" value="SFA53064.1"/>
    <property type="molecule type" value="Genomic_DNA"/>
</dbReference>
<dbReference type="AlphaFoldDB" id="A0A1I0TMW3"/>
<feature type="compositionally biased region" description="Polar residues" evidence="1">
    <location>
        <begin position="44"/>
        <end position="63"/>
    </location>
</feature>
<sequence>MKTSVRQRISGGVPGTALRVSAILATAAVMVSCSAAPVDESDRSTASFTTSRAPVASTPSESADASLFPKLGGTEPGSLTAVEPFDSVIDTVTDTGATAYRIRYMSTAAIGGGPVEVTGSVFVPGGAAPEGGWKVVAFNHGFTGIAPNCGPSLYDDLKEQWLPIAALLLNNYLVVASDYEGLGGAGGSAIAHALLDAAPLGRNVIDGVRAAADLVPSVGRQWAAFGGSLGGLATWAANEQASTYGDGLDLVGAASWVPMVDASELPRKAAAGTLTQDQLHLYLLAIMSMKATLHPDLVLSDYVRGEMYEKRDLLVLCTGPRIPEAVDFLETASAADLVPVNDAAAERMSGWLREIAVPRQRAAAPMIVIYGSADRLVDQSWIESALQRGCELGSSISWFLRPGEGHGDIDAAQAFPWIGARFDGQRAENGCAR</sequence>
<dbReference type="PIRSF" id="PIRSF029171">
    <property type="entry name" value="Esterase_LipA"/>
    <property type="match status" value="1"/>
</dbReference>
<dbReference type="SUPFAM" id="SSF53474">
    <property type="entry name" value="alpha/beta-Hydrolases"/>
    <property type="match status" value="1"/>
</dbReference>
<dbReference type="InterPro" id="IPR005152">
    <property type="entry name" value="Lipase_secreted"/>
</dbReference>
<keyword evidence="2" id="KW-0732">Signal</keyword>